<name>A0A5M8F582_PSEVE</name>
<dbReference type="SUPFAM" id="SSF103515">
    <property type="entry name" value="Autotransporter"/>
    <property type="match status" value="1"/>
</dbReference>
<dbReference type="AlphaFoldDB" id="A0A5M8F582"/>
<dbReference type="Gene3D" id="2.40.128.130">
    <property type="entry name" value="Autotransporter beta-domain"/>
    <property type="match status" value="1"/>
</dbReference>
<dbReference type="InterPro" id="IPR005546">
    <property type="entry name" value="Autotransporte_beta"/>
</dbReference>
<feature type="domain" description="Autotransporter" evidence="2">
    <location>
        <begin position="154"/>
        <end position="433"/>
    </location>
</feature>
<dbReference type="GO" id="GO:0019867">
    <property type="term" value="C:outer membrane"/>
    <property type="evidence" value="ECO:0007669"/>
    <property type="project" value="InterPro"/>
</dbReference>
<reference evidence="3 4" key="1">
    <citation type="submission" date="2019-09" db="EMBL/GenBank/DDBJ databases">
        <title>Genomic sequencing of 4 copper resistant soil isolates.</title>
        <authorList>
            <person name="Havryliuk O."/>
        </authorList>
    </citation>
    <scope>NUCLEOTIDE SEQUENCE [LARGE SCALE GENOMIC DNA]</scope>
    <source>
        <strain evidence="3 4">UKR4</strain>
    </source>
</reference>
<keyword evidence="1" id="KW-0732">Signal</keyword>
<feature type="signal peptide" evidence="1">
    <location>
        <begin position="1"/>
        <end position="26"/>
    </location>
</feature>
<evidence type="ECO:0000256" key="1">
    <source>
        <dbReference type="SAM" id="SignalP"/>
    </source>
</evidence>
<organism evidence="3 4">
    <name type="scientific">Pseudomonas veronii</name>
    <dbReference type="NCBI Taxonomy" id="76761"/>
    <lineage>
        <taxon>Bacteria</taxon>
        <taxon>Pseudomonadati</taxon>
        <taxon>Pseudomonadota</taxon>
        <taxon>Gammaproteobacteria</taxon>
        <taxon>Pseudomonadales</taxon>
        <taxon>Pseudomonadaceae</taxon>
        <taxon>Pseudomonas</taxon>
    </lineage>
</organism>
<gene>
    <name evidence="3" type="ORF">F3K53_17960</name>
</gene>
<feature type="chain" id="PRO_5024427516" evidence="1">
    <location>
        <begin position="27"/>
        <end position="433"/>
    </location>
</feature>
<dbReference type="Proteomes" id="UP000323909">
    <property type="component" value="Unassembled WGS sequence"/>
</dbReference>
<dbReference type="SMART" id="SM00869">
    <property type="entry name" value="Autotransporter"/>
    <property type="match status" value="1"/>
</dbReference>
<proteinExistence type="predicted"/>
<dbReference type="InterPro" id="IPR036709">
    <property type="entry name" value="Autotransporte_beta_dom_sf"/>
</dbReference>
<dbReference type="PROSITE" id="PS51208">
    <property type="entry name" value="AUTOTRANSPORTER"/>
    <property type="match status" value="1"/>
</dbReference>
<accession>A0A5M8F582</accession>
<comment type="caution">
    <text evidence="3">The sequence shown here is derived from an EMBL/GenBank/DDBJ whole genome shotgun (WGS) entry which is preliminary data.</text>
</comment>
<protein>
    <submittedName>
        <fullName evidence="3">Autotransporter outer membrane beta-barrel domain-containing protein</fullName>
    </submittedName>
</protein>
<dbReference type="InterPro" id="IPR006315">
    <property type="entry name" value="OM_autotransptr_brl_dom"/>
</dbReference>
<dbReference type="NCBIfam" id="TIGR01414">
    <property type="entry name" value="autotrans_barl"/>
    <property type="match status" value="1"/>
</dbReference>
<dbReference type="EMBL" id="VWXT01000297">
    <property type="protein sequence ID" value="KAA6176722.1"/>
    <property type="molecule type" value="Genomic_DNA"/>
</dbReference>
<evidence type="ECO:0000313" key="3">
    <source>
        <dbReference type="EMBL" id="KAA6176722.1"/>
    </source>
</evidence>
<sequence>MPFTLQKLTRAVILAIGIASAPLAQAQTGTPYQFELLVPDYDDYDDYDEWMSAPIEQATPLDGYLTRQATTLNGLRVAQVLEPALIRLLESGELTSEQIKELERFNEALMQQPGGVGAALEQLAGSQNANLAAATQNITQQLGSQLLSTLRALPTNDDAHVWVQGLGQDGRLDKQGGSAGLKYANRGLLTGADWALEHAWRIGVMGAKSTSRLDAQRFSADLDSWHLGGYAVHQDGPLGLRLGAIYSHHAGQNKRSVQLLDNKQQLKGDYKAQSQTLFSEVGYQLGSADLSVEPFGGLGYQRYHRDRFQEKGGLAALNVGSQTQQNLNSTLGLRLASQYRFDNQVRLIPHISADWKRLYGKVDSRVRQSYRYMPFAIDDFTLVGASLDRNSLNWQAGLDLALSPQHTVGLAYRGEAGTNSHSQGLMGQWQMRF</sequence>
<dbReference type="Pfam" id="PF03797">
    <property type="entry name" value="Autotransporter"/>
    <property type="match status" value="1"/>
</dbReference>
<evidence type="ECO:0000259" key="2">
    <source>
        <dbReference type="PROSITE" id="PS51208"/>
    </source>
</evidence>
<evidence type="ECO:0000313" key="4">
    <source>
        <dbReference type="Proteomes" id="UP000323909"/>
    </source>
</evidence>
<dbReference type="RefSeq" id="WP_150053925.1">
    <property type="nucleotide sequence ID" value="NZ_VWXT01000297.1"/>
</dbReference>